<dbReference type="AlphaFoldDB" id="A0A7R9FZU6"/>
<dbReference type="EMBL" id="OC001722">
    <property type="protein sequence ID" value="CAD7260526.1"/>
    <property type="molecule type" value="Genomic_DNA"/>
</dbReference>
<sequence>MCLSAVLAVDVSFLVTHGTTAWIPNNQILFLKEVHSKEETEIRKGVCLIVAFLLITTKRKIVRVDTLTAAEPQVIIVKKNQNGFQVGQHHNMIRLSFMDLTIIYKNMEFMKLQQR</sequence>
<name>A0A7R9FZU6_TIMSH</name>
<accession>A0A7R9FZU6</accession>
<reference evidence="1" key="1">
    <citation type="submission" date="2020-11" db="EMBL/GenBank/DDBJ databases">
        <authorList>
            <person name="Tran Van P."/>
        </authorList>
    </citation>
    <scope>NUCLEOTIDE SEQUENCE</scope>
</reference>
<gene>
    <name evidence="1" type="ORF">TSIB3V08_LOCUS4699</name>
</gene>
<proteinExistence type="predicted"/>
<organism evidence="1">
    <name type="scientific">Timema shepardi</name>
    <name type="common">Walking stick</name>
    <dbReference type="NCBI Taxonomy" id="629360"/>
    <lineage>
        <taxon>Eukaryota</taxon>
        <taxon>Metazoa</taxon>
        <taxon>Ecdysozoa</taxon>
        <taxon>Arthropoda</taxon>
        <taxon>Hexapoda</taxon>
        <taxon>Insecta</taxon>
        <taxon>Pterygota</taxon>
        <taxon>Neoptera</taxon>
        <taxon>Polyneoptera</taxon>
        <taxon>Phasmatodea</taxon>
        <taxon>Timematodea</taxon>
        <taxon>Timematoidea</taxon>
        <taxon>Timematidae</taxon>
        <taxon>Timema</taxon>
    </lineage>
</organism>
<protein>
    <submittedName>
        <fullName evidence="1">Uncharacterized protein</fullName>
    </submittedName>
</protein>
<evidence type="ECO:0000313" key="1">
    <source>
        <dbReference type="EMBL" id="CAD7260526.1"/>
    </source>
</evidence>